<name>A0ABZ1DBA5_9TREE</name>
<organism evidence="3 4">
    <name type="scientific">Kwoniella shivajii</name>
    <dbReference type="NCBI Taxonomy" id="564305"/>
    <lineage>
        <taxon>Eukaryota</taxon>
        <taxon>Fungi</taxon>
        <taxon>Dikarya</taxon>
        <taxon>Basidiomycota</taxon>
        <taxon>Agaricomycotina</taxon>
        <taxon>Tremellomycetes</taxon>
        <taxon>Tremellales</taxon>
        <taxon>Cryptococcaceae</taxon>
        <taxon>Kwoniella</taxon>
    </lineage>
</organism>
<accession>A0ABZ1DBA5</accession>
<dbReference type="SUPFAM" id="SSF52113">
    <property type="entry name" value="BRCT domain"/>
    <property type="match status" value="1"/>
</dbReference>
<feature type="compositionally biased region" description="Basic and acidic residues" evidence="1">
    <location>
        <begin position="427"/>
        <end position="438"/>
    </location>
</feature>
<dbReference type="Gene3D" id="3.40.50.10190">
    <property type="entry name" value="BRCT domain"/>
    <property type="match status" value="1"/>
</dbReference>
<dbReference type="RefSeq" id="XP_062794681.1">
    <property type="nucleotide sequence ID" value="XM_062938630.1"/>
</dbReference>
<reference evidence="3 4" key="1">
    <citation type="submission" date="2024-01" db="EMBL/GenBank/DDBJ databases">
        <title>Comparative genomics of Cryptococcus and Kwoniella reveals pathogenesis evolution and contrasting modes of karyotype evolution via chromosome fusion or intercentromeric recombination.</title>
        <authorList>
            <person name="Coelho M.A."/>
            <person name="David-Palma M."/>
            <person name="Shea T."/>
            <person name="Bowers K."/>
            <person name="McGinley-Smith S."/>
            <person name="Mohammad A.W."/>
            <person name="Gnirke A."/>
            <person name="Yurkov A.M."/>
            <person name="Nowrousian M."/>
            <person name="Sun S."/>
            <person name="Cuomo C.A."/>
            <person name="Heitman J."/>
        </authorList>
    </citation>
    <scope>NUCLEOTIDE SEQUENCE [LARGE SCALE GENOMIC DNA]</scope>
    <source>
        <strain evidence="3">CBS 11374</strain>
    </source>
</reference>
<dbReference type="InterPro" id="IPR036420">
    <property type="entry name" value="BRCT_dom_sf"/>
</dbReference>
<evidence type="ECO:0000256" key="1">
    <source>
        <dbReference type="SAM" id="MobiDB-lite"/>
    </source>
</evidence>
<proteinExistence type="predicted"/>
<feature type="region of interest" description="Disordered" evidence="1">
    <location>
        <begin position="190"/>
        <end position="226"/>
    </location>
</feature>
<feature type="region of interest" description="Disordered" evidence="1">
    <location>
        <begin position="422"/>
        <end position="461"/>
    </location>
</feature>
<evidence type="ECO:0000259" key="2">
    <source>
        <dbReference type="PROSITE" id="PS50172"/>
    </source>
</evidence>
<evidence type="ECO:0000313" key="4">
    <source>
        <dbReference type="Proteomes" id="UP001329825"/>
    </source>
</evidence>
<feature type="compositionally biased region" description="Polar residues" evidence="1">
    <location>
        <begin position="206"/>
        <end position="217"/>
    </location>
</feature>
<dbReference type="PROSITE" id="PS50172">
    <property type="entry name" value="BRCT"/>
    <property type="match status" value="2"/>
</dbReference>
<feature type="domain" description="BRCT" evidence="2">
    <location>
        <begin position="535"/>
        <end position="624"/>
    </location>
</feature>
<sequence length="676" mass="75081">MSSNDIFQNKGFYIVSPANAITKYREKNERWKKLIQSNGGRILHDSDSAHIDYILIHDIPLDGDKLLSKSKITADTYTSGSGLDCEEDTMHDNDWLNGHADHLNHSVFLPSDEEDKDEHNENKIGDESDQRDVVKVILRIGWIDDCLKAGRILSEKDNWGGCRVKQRAVGYSSSTARQIGFQTTTYISTAKDGQNLNQDPPDIMSPSHSIKTSSKPSHNPHFSPIIPCSSPSWSSMPSSGSSSNDLPIQQAEYKPIISYKRSITNLDFAFYDLSRDPRRSSVVSDLSPIAPEDCINPHSQHPVAASTSPAGRALRIELSNELLPENTPASASNKKLKLADLSPSRPSIVQILEYNSDELSRSNGSYGDLQAEVEETTTKRSTAVKSQMSTEYHSKGFVEKEVELNSDDGLSIFDEWENLTEDEQGETGEKQVEPRSEDGFSISDEWQIPDNDQQEKFSEKQIEMSSDYGLSIFDEDDMTLSSSPAPGLEFTDMPDAPETPIENTLFSPSSSRATVDSPASVTSPNTIFRNPINGQSLKLYIHGPATRLAHDIEKHGGLMTNAKNADIVVFTRFENHPGSLVPTTPEETALFQQAFGRSQRVLSSKWIGDSFAAGTLLPEERYSIWLSKIYTTTHRSAAVRSIKRTVGAGWLTPQFIYEQINADMSYTTVARYIFGS</sequence>
<dbReference type="GeneID" id="87959063"/>
<evidence type="ECO:0000313" key="3">
    <source>
        <dbReference type="EMBL" id="WRT69942.1"/>
    </source>
</evidence>
<dbReference type="Proteomes" id="UP001329825">
    <property type="component" value="Chromosome 10"/>
</dbReference>
<protein>
    <recommendedName>
        <fullName evidence="2">BRCT domain-containing protein</fullName>
    </recommendedName>
</protein>
<dbReference type="EMBL" id="CP141890">
    <property type="protein sequence ID" value="WRT69942.1"/>
    <property type="molecule type" value="Genomic_DNA"/>
</dbReference>
<keyword evidence="4" id="KW-1185">Reference proteome</keyword>
<feature type="domain" description="BRCT" evidence="2">
    <location>
        <begin position="2"/>
        <end position="96"/>
    </location>
</feature>
<dbReference type="InterPro" id="IPR001357">
    <property type="entry name" value="BRCT_dom"/>
</dbReference>
<gene>
    <name evidence="3" type="ORF">IL334_006933</name>
</gene>